<dbReference type="Proteomes" id="UP000469430">
    <property type="component" value="Unassembled WGS sequence"/>
</dbReference>
<reference evidence="2 3" key="1">
    <citation type="submission" date="2019-12" db="EMBL/GenBank/DDBJ databases">
        <title>Genomic-based taxomic classification of the family Erythrobacteraceae.</title>
        <authorList>
            <person name="Xu L."/>
        </authorList>
    </citation>
    <scope>NUCLEOTIDE SEQUENCE [LARGE SCALE GENOMIC DNA]</scope>
    <source>
        <strain evidence="2 3">S36</strain>
    </source>
</reference>
<dbReference type="InterPro" id="IPR010239">
    <property type="entry name" value="CHP02001"/>
</dbReference>
<evidence type="ECO:0000256" key="1">
    <source>
        <dbReference type="SAM" id="SignalP"/>
    </source>
</evidence>
<evidence type="ECO:0000313" key="2">
    <source>
        <dbReference type="EMBL" id="MXO98090.1"/>
    </source>
</evidence>
<name>A0A6I4TSG0_9SPHN</name>
<proteinExistence type="predicted"/>
<evidence type="ECO:0000313" key="3">
    <source>
        <dbReference type="Proteomes" id="UP000469430"/>
    </source>
</evidence>
<dbReference type="RefSeq" id="WP_161389759.1">
    <property type="nucleotide sequence ID" value="NZ_JBHSCP010000001.1"/>
</dbReference>
<protein>
    <submittedName>
        <fullName evidence="2">Uncharacterized protein</fullName>
    </submittedName>
</protein>
<accession>A0A6I4TSG0</accession>
<feature type="signal peptide" evidence="1">
    <location>
        <begin position="1"/>
        <end position="27"/>
    </location>
</feature>
<dbReference type="EMBL" id="WTYJ01000001">
    <property type="protein sequence ID" value="MXO98090.1"/>
    <property type="molecule type" value="Genomic_DNA"/>
</dbReference>
<keyword evidence="3" id="KW-1185">Reference proteome</keyword>
<keyword evidence="1" id="KW-0732">Signal</keyword>
<dbReference type="AlphaFoldDB" id="A0A6I4TSG0"/>
<comment type="caution">
    <text evidence="2">The sequence shown here is derived from an EMBL/GenBank/DDBJ whole genome shotgun (WGS) entry which is preliminary data.</text>
</comment>
<gene>
    <name evidence="2" type="ORF">GRI97_03695</name>
</gene>
<sequence>MRNSPLIRRLTLSAAVIGTVTALPAMAQESDISLSANAAVVTQYRFRGVDRSGGDIAVQGGVDASHTSGFYVGAWASSLDDDSFQRGDVELDIYGGWSGEIRNGLTVNAGVMAYLFPDAKQAQVALTGRNVIELYGSLAYTLGPAQAKLGTHWAPAQDSIGRQDNLYLYGELSSSVPGTPVTLTGRLGYTDGPVTYTDEGDAFDWSIAASVALDRRFSVGVSYVGAQGDYLPGEYRFTRDAVLGSLSVNF</sequence>
<dbReference type="NCBIfam" id="TIGR02001">
    <property type="entry name" value="gcw_chp"/>
    <property type="match status" value="1"/>
</dbReference>
<organism evidence="2 3">
    <name type="scientific">Croceibacterium xixiisoli</name>
    <dbReference type="NCBI Taxonomy" id="1476466"/>
    <lineage>
        <taxon>Bacteria</taxon>
        <taxon>Pseudomonadati</taxon>
        <taxon>Pseudomonadota</taxon>
        <taxon>Alphaproteobacteria</taxon>
        <taxon>Sphingomonadales</taxon>
        <taxon>Erythrobacteraceae</taxon>
        <taxon>Croceibacterium</taxon>
    </lineage>
</organism>
<dbReference type="OrthoDB" id="9793561at2"/>
<feature type="chain" id="PRO_5026067221" evidence="1">
    <location>
        <begin position="28"/>
        <end position="250"/>
    </location>
</feature>
<dbReference type="Pfam" id="PF09694">
    <property type="entry name" value="Gcw_chp"/>
    <property type="match status" value="1"/>
</dbReference>